<evidence type="ECO:0000313" key="4">
    <source>
        <dbReference type="Proteomes" id="UP000283841"/>
    </source>
</evidence>
<dbReference type="RefSeq" id="XP_028483928.1">
    <property type="nucleotide sequence ID" value="XM_028627381.1"/>
</dbReference>
<evidence type="ECO:0000313" key="3">
    <source>
        <dbReference type="EMBL" id="RWQ94283.1"/>
    </source>
</evidence>
<feature type="region of interest" description="Disordered" evidence="2">
    <location>
        <begin position="375"/>
        <end position="493"/>
    </location>
</feature>
<dbReference type="STRING" id="264951.A0A443HR24"/>
<dbReference type="Proteomes" id="UP000283841">
    <property type="component" value="Unassembled WGS sequence"/>
</dbReference>
<organism evidence="3 4">
    <name type="scientific">Byssochlamys spectabilis</name>
    <name type="common">Paecilomyces variotii</name>
    <dbReference type="NCBI Taxonomy" id="264951"/>
    <lineage>
        <taxon>Eukaryota</taxon>
        <taxon>Fungi</taxon>
        <taxon>Dikarya</taxon>
        <taxon>Ascomycota</taxon>
        <taxon>Pezizomycotina</taxon>
        <taxon>Eurotiomycetes</taxon>
        <taxon>Eurotiomycetidae</taxon>
        <taxon>Eurotiales</taxon>
        <taxon>Thermoascaceae</taxon>
        <taxon>Paecilomyces</taxon>
    </lineage>
</organism>
<feature type="compositionally biased region" description="Basic residues" evidence="2">
    <location>
        <begin position="324"/>
        <end position="333"/>
    </location>
</feature>
<feature type="region of interest" description="Disordered" evidence="2">
    <location>
        <begin position="1"/>
        <end position="92"/>
    </location>
</feature>
<keyword evidence="4" id="KW-1185">Reference proteome</keyword>
<dbReference type="VEuPathDB" id="FungiDB:C8Q69DRAFT_322473"/>
<feature type="region of interest" description="Disordered" evidence="2">
    <location>
        <begin position="258"/>
        <end position="293"/>
    </location>
</feature>
<feature type="coiled-coil region" evidence="1">
    <location>
        <begin position="158"/>
        <end position="246"/>
    </location>
</feature>
<dbReference type="EMBL" id="RCNU01000008">
    <property type="protein sequence ID" value="RWQ94283.1"/>
    <property type="molecule type" value="Genomic_DNA"/>
</dbReference>
<feature type="region of interest" description="Disordered" evidence="2">
    <location>
        <begin position="314"/>
        <end position="346"/>
    </location>
</feature>
<feature type="compositionally biased region" description="Low complexity" evidence="2">
    <location>
        <begin position="1"/>
        <end position="12"/>
    </location>
</feature>
<proteinExistence type="predicted"/>
<name>A0A443HR24_BYSSP</name>
<dbReference type="AlphaFoldDB" id="A0A443HR24"/>
<reference evidence="3 4" key="1">
    <citation type="journal article" date="2018" name="Front. Microbiol.">
        <title>Genomic and genetic insights into a cosmopolitan fungus, Paecilomyces variotii (Eurotiales).</title>
        <authorList>
            <person name="Urquhart A.S."/>
            <person name="Mondo S.J."/>
            <person name="Makela M.R."/>
            <person name="Hane J.K."/>
            <person name="Wiebenga A."/>
            <person name="He G."/>
            <person name="Mihaltcheva S."/>
            <person name="Pangilinan J."/>
            <person name="Lipzen A."/>
            <person name="Barry K."/>
            <person name="de Vries R.P."/>
            <person name="Grigoriev I.V."/>
            <person name="Idnurm A."/>
        </authorList>
    </citation>
    <scope>NUCLEOTIDE SEQUENCE [LARGE SCALE GENOMIC DNA]</scope>
    <source>
        <strain evidence="3 4">CBS 101075</strain>
    </source>
</reference>
<gene>
    <name evidence="3" type="ORF">C8Q69DRAFT_322473</name>
</gene>
<feature type="compositionally biased region" description="Pro residues" evidence="2">
    <location>
        <begin position="50"/>
        <end position="65"/>
    </location>
</feature>
<feature type="compositionally biased region" description="Basic and acidic residues" evidence="2">
    <location>
        <begin position="460"/>
        <end position="470"/>
    </location>
</feature>
<protein>
    <submittedName>
        <fullName evidence="3">Uncharacterized protein</fullName>
    </submittedName>
</protein>
<keyword evidence="1" id="KW-0175">Coiled coil</keyword>
<sequence>MDSQSSQTSQTSLAPPAEIAVPSTPARRPTLSPSPDLRPMTSQDKATLYSPPPISSSDMTPPPSTQIPGAPLRRSRSRSRSSNRSFLASPPDTIDKSLCAAYGASENLPSVQDIETADEAQLRTIAKELLSVAQESRMSALHFKLQNSLQTLASSEAVKRAEVEQQLARREVEILQSSEYRDRHSTPASKTSALNDQLQTALRRNQDLERVNATLETRLRRAKRLIQEEKEKFELLEEENGLLKKRIRDNREHFSRMIDQGSLSSSPRAEFQAPQRKPISTYPENTESHLSRGGSHDAFAALLAADQVLNGESASVATTPDRNQRRHSGHVRGAHSMSSLPATPSRPRAFYEAQYMTPGSKQFDGRVKISDIVSHERQAERDGHDRDSTISASDAKEAVTDEDVPPSQASSMATNMLRRNPGDHSARAPANVGRSNNLLQTKLFGRVQKAGVERPSPSKRKADFEEDKTVTAKKTKAPANVGLGIGPWGTSRA</sequence>
<dbReference type="GeneID" id="39596658"/>
<evidence type="ECO:0000256" key="2">
    <source>
        <dbReference type="SAM" id="MobiDB-lite"/>
    </source>
</evidence>
<evidence type="ECO:0000256" key="1">
    <source>
        <dbReference type="SAM" id="Coils"/>
    </source>
</evidence>
<accession>A0A443HR24</accession>
<comment type="caution">
    <text evidence="3">The sequence shown here is derived from an EMBL/GenBank/DDBJ whole genome shotgun (WGS) entry which is preliminary data.</text>
</comment>
<feature type="compositionally biased region" description="Basic and acidic residues" evidence="2">
    <location>
        <begin position="375"/>
        <end position="399"/>
    </location>
</feature>